<organism evidence="7 8">
    <name type="scientific">Kaistia hirudinis</name>
    <dbReference type="NCBI Taxonomy" id="1293440"/>
    <lineage>
        <taxon>Bacteria</taxon>
        <taxon>Pseudomonadati</taxon>
        <taxon>Pseudomonadota</taxon>
        <taxon>Alphaproteobacteria</taxon>
        <taxon>Hyphomicrobiales</taxon>
        <taxon>Kaistiaceae</taxon>
        <taxon>Kaistia</taxon>
    </lineage>
</organism>
<dbReference type="GO" id="GO:0003677">
    <property type="term" value="F:DNA binding"/>
    <property type="evidence" value="ECO:0007669"/>
    <property type="project" value="UniProtKB-KW"/>
</dbReference>
<gene>
    <name evidence="7" type="ORF">GGR25_001978</name>
</gene>
<comment type="caution">
    <text evidence="7">The sequence shown here is derived from an EMBL/GenBank/DDBJ whole genome shotgun (WGS) entry which is preliminary data.</text>
</comment>
<dbReference type="GO" id="GO:0003700">
    <property type="term" value="F:DNA-binding transcription factor activity"/>
    <property type="evidence" value="ECO:0007669"/>
    <property type="project" value="InterPro"/>
</dbReference>
<evidence type="ECO:0000256" key="1">
    <source>
        <dbReference type="ARBA" id="ARBA00009437"/>
    </source>
</evidence>
<dbReference type="Gene3D" id="3.40.190.10">
    <property type="entry name" value="Periplasmic binding protein-like II"/>
    <property type="match status" value="2"/>
</dbReference>
<evidence type="ECO:0000313" key="8">
    <source>
        <dbReference type="Proteomes" id="UP000553963"/>
    </source>
</evidence>
<dbReference type="PRINTS" id="PR00039">
    <property type="entry name" value="HTHLYSR"/>
</dbReference>
<keyword evidence="4 7" id="KW-0238">DNA-binding</keyword>
<dbReference type="PROSITE" id="PS50931">
    <property type="entry name" value="HTH_LYSR"/>
    <property type="match status" value="1"/>
</dbReference>
<evidence type="ECO:0000259" key="6">
    <source>
        <dbReference type="PROSITE" id="PS50931"/>
    </source>
</evidence>
<dbReference type="RefSeq" id="WP_210299864.1">
    <property type="nucleotide sequence ID" value="NZ_JACIDS010000002.1"/>
</dbReference>
<dbReference type="PANTHER" id="PTHR30118">
    <property type="entry name" value="HTH-TYPE TRANSCRIPTIONAL REGULATOR LEUO-RELATED"/>
    <property type="match status" value="1"/>
</dbReference>
<evidence type="ECO:0000256" key="5">
    <source>
        <dbReference type="ARBA" id="ARBA00023163"/>
    </source>
</evidence>
<evidence type="ECO:0000256" key="3">
    <source>
        <dbReference type="ARBA" id="ARBA00023015"/>
    </source>
</evidence>
<evidence type="ECO:0000256" key="2">
    <source>
        <dbReference type="ARBA" id="ARBA00022458"/>
    </source>
</evidence>
<comment type="similarity">
    <text evidence="1">Belongs to the LysR transcriptional regulatory family.</text>
</comment>
<dbReference type="Pfam" id="PF00126">
    <property type="entry name" value="HTH_1"/>
    <property type="match status" value="1"/>
</dbReference>
<keyword evidence="3" id="KW-0805">Transcription regulation</keyword>
<dbReference type="InterPro" id="IPR036388">
    <property type="entry name" value="WH-like_DNA-bd_sf"/>
</dbReference>
<dbReference type="PANTHER" id="PTHR30118:SF15">
    <property type="entry name" value="TRANSCRIPTIONAL REGULATORY PROTEIN"/>
    <property type="match status" value="1"/>
</dbReference>
<dbReference type="InterPro" id="IPR005119">
    <property type="entry name" value="LysR_subst-bd"/>
</dbReference>
<dbReference type="SUPFAM" id="SSF53850">
    <property type="entry name" value="Periplasmic binding protein-like II"/>
    <property type="match status" value="1"/>
</dbReference>
<keyword evidence="5" id="KW-0804">Transcription</keyword>
<dbReference type="InterPro" id="IPR050389">
    <property type="entry name" value="LysR-type_TF"/>
</dbReference>
<evidence type="ECO:0000256" key="4">
    <source>
        <dbReference type="ARBA" id="ARBA00023125"/>
    </source>
</evidence>
<dbReference type="Proteomes" id="UP000553963">
    <property type="component" value="Unassembled WGS sequence"/>
</dbReference>
<dbReference type="CDD" id="cd08417">
    <property type="entry name" value="PBP2_Nitroaromatics_like"/>
    <property type="match status" value="1"/>
</dbReference>
<dbReference type="InterPro" id="IPR036390">
    <property type="entry name" value="WH_DNA-bd_sf"/>
</dbReference>
<keyword evidence="2" id="KW-0536">Nodulation</keyword>
<dbReference type="AlphaFoldDB" id="A0A840AKU0"/>
<dbReference type="Gene3D" id="1.10.10.10">
    <property type="entry name" value="Winged helix-like DNA-binding domain superfamily/Winged helix DNA-binding domain"/>
    <property type="match status" value="1"/>
</dbReference>
<reference evidence="7 8" key="1">
    <citation type="submission" date="2020-08" db="EMBL/GenBank/DDBJ databases">
        <title>Genomic Encyclopedia of Type Strains, Phase IV (KMG-IV): sequencing the most valuable type-strain genomes for metagenomic binning, comparative biology and taxonomic classification.</title>
        <authorList>
            <person name="Goeker M."/>
        </authorList>
    </citation>
    <scope>NUCLEOTIDE SEQUENCE [LARGE SCALE GENOMIC DNA]</scope>
    <source>
        <strain evidence="7 8">DSM 25966</strain>
    </source>
</reference>
<dbReference type="InterPro" id="IPR037402">
    <property type="entry name" value="YidZ_PBP2"/>
</dbReference>
<keyword evidence="8" id="KW-1185">Reference proteome</keyword>
<dbReference type="SUPFAM" id="SSF46785">
    <property type="entry name" value="Winged helix' DNA-binding domain"/>
    <property type="match status" value="1"/>
</dbReference>
<dbReference type="EMBL" id="JACIDS010000002">
    <property type="protein sequence ID" value="MBB3930939.1"/>
    <property type="molecule type" value="Genomic_DNA"/>
</dbReference>
<feature type="domain" description="HTH lysR-type" evidence="6">
    <location>
        <begin position="12"/>
        <end position="69"/>
    </location>
</feature>
<name>A0A840AKU0_9HYPH</name>
<evidence type="ECO:0000313" key="7">
    <source>
        <dbReference type="EMBL" id="MBB3930939.1"/>
    </source>
</evidence>
<protein>
    <submittedName>
        <fullName evidence="7">DNA-binding transcriptional LysR family regulator</fullName>
    </submittedName>
</protein>
<sequence length="327" mass="35925">MEVIADVNFNAFDMNLLRVFDALLKERSVTRAGERIGLSQPAVSAALNRLRHHLGDQLLVRVGNEMLPTPRAEALQESVQRALAMLEAALGAGETFDPARVERTVTLLGADFFSTTLVPALFREFAGIAPGIRLRMLDSSRGDVGRMLQDDAIDAALERPLVMPDWIASEILFRSPFAVIARRDDPAIRASGLKSGDEMPLDLFCAQPHALRSIDGGFSGATDLALAAIGRERRVVVAVPQFAAIALCVAEGGLISVVPSQFAEIAARQFDLAIFRPPVPIAVPDIRLYWHARHSEEDWHRWLRGMILDIVRRQGFEATAEAWHPSP</sequence>
<dbReference type="Pfam" id="PF03466">
    <property type="entry name" value="LysR_substrate"/>
    <property type="match status" value="1"/>
</dbReference>
<accession>A0A840AKU0</accession>
<proteinExistence type="inferred from homology"/>
<dbReference type="InterPro" id="IPR000847">
    <property type="entry name" value="LysR_HTH_N"/>
</dbReference>